<accession>A0A2K9HAJ3</accession>
<dbReference type="EMBL" id="FZNZ01000023">
    <property type="protein sequence ID" value="SNR96395.1"/>
    <property type="molecule type" value="Genomic_DNA"/>
</dbReference>
<dbReference type="KEGG" id="pje:CRM71_09650"/>
<comment type="caution">
    <text evidence="1">The sequence shown here is derived from an EMBL/GenBank/DDBJ whole genome shotgun (WGS) entry which is preliminary data.</text>
</comment>
<proteinExistence type="predicted"/>
<gene>
    <name evidence="1" type="ORF">SAMN06265364_12342</name>
</gene>
<protein>
    <submittedName>
        <fullName evidence="1">Uncharacterized protein</fullName>
    </submittedName>
</protein>
<keyword evidence="2" id="KW-1185">Reference proteome</keyword>
<dbReference type="AlphaFoldDB" id="A0A2K9HAJ3"/>
<sequence length="84" mass="9515">MLYTPFDNLKQLNMKTYIKPLITVYYVSSRSFLLGSSQTRAGSTTLRGEQGEVHNQYEGDQNQLAKGFSFPDLGLDDSFPAWDD</sequence>
<evidence type="ECO:0000313" key="1">
    <source>
        <dbReference type="EMBL" id="SNR96395.1"/>
    </source>
</evidence>
<organism evidence="1 2">
    <name type="scientific">Prevotella jejuni</name>
    <dbReference type="NCBI Taxonomy" id="1177574"/>
    <lineage>
        <taxon>Bacteria</taxon>
        <taxon>Pseudomonadati</taxon>
        <taxon>Bacteroidota</taxon>
        <taxon>Bacteroidia</taxon>
        <taxon>Bacteroidales</taxon>
        <taxon>Prevotellaceae</taxon>
        <taxon>Prevotella</taxon>
    </lineage>
</organism>
<reference evidence="1 2" key="1">
    <citation type="submission" date="2017-06" db="EMBL/GenBank/DDBJ databases">
        <authorList>
            <person name="Varghese N."/>
            <person name="Submissions S."/>
        </authorList>
    </citation>
    <scope>NUCLEOTIDE SEQUENCE [LARGE SCALE GENOMIC DNA]</scope>
    <source>
        <strain evidence="1 2">DSM 26989</strain>
    </source>
</reference>
<name>A0A2K9HAJ3_9BACT</name>
<evidence type="ECO:0000313" key="2">
    <source>
        <dbReference type="Proteomes" id="UP000198427"/>
    </source>
</evidence>
<dbReference type="Proteomes" id="UP000198427">
    <property type="component" value="Unassembled WGS sequence"/>
</dbReference>